<evidence type="ECO:0000256" key="1">
    <source>
        <dbReference type="SAM" id="MobiDB-lite"/>
    </source>
</evidence>
<dbReference type="Proteomes" id="UP001485043">
    <property type="component" value="Unassembled WGS sequence"/>
</dbReference>
<feature type="transmembrane region" description="Helical" evidence="2">
    <location>
        <begin position="114"/>
        <end position="137"/>
    </location>
</feature>
<dbReference type="EMBL" id="JALJOV010001065">
    <property type="protein sequence ID" value="KAK9855178.1"/>
    <property type="molecule type" value="Genomic_DNA"/>
</dbReference>
<protein>
    <submittedName>
        <fullName evidence="3">Uncharacterized protein</fullName>
    </submittedName>
</protein>
<evidence type="ECO:0000256" key="2">
    <source>
        <dbReference type="SAM" id="Phobius"/>
    </source>
</evidence>
<keyword evidence="2" id="KW-0472">Membrane</keyword>
<sequence>MIVAGIYTVLVASAWFIEGASRYSLGLYNSATDAASRHWQWQLFTGLYIIAHHDSCFISADHALRHHHLDSRGRLGLREVHQERPGQTRGGTAPRPTEGPAWGPIEELRLFGAFFLHLHFVLLVLPWALLRLFIFAVYVPHGLERSSLLVSPAMEAALAFTFLGTIFFRFGGGEVFGVGPAACADVAWPAVENVTILGHPRASIGNVELVTSSPSGLLGPADVTPDQVSWHPESGALMFTSLDLTIACPMSAQLRWEICEDGEQCLSPAPGSVMG</sequence>
<keyword evidence="2" id="KW-1133">Transmembrane helix</keyword>
<feature type="transmembrane region" description="Helical" evidence="2">
    <location>
        <begin position="149"/>
        <end position="168"/>
    </location>
</feature>
<name>A0AAW1STD2_9CHLO</name>
<proteinExistence type="predicted"/>
<reference evidence="3 4" key="1">
    <citation type="journal article" date="2024" name="Nat. Commun.">
        <title>Phylogenomics reveals the evolutionary origins of lichenization in chlorophyte algae.</title>
        <authorList>
            <person name="Puginier C."/>
            <person name="Libourel C."/>
            <person name="Otte J."/>
            <person name="Skaloud P."/>
            <person name="Haon M."/>
            <person name="Grisel S."/>
            <person name="Petersen M."/>
            <person name="Berrin J.G."/>
            <person name="Delaux P.M."/>
            <person name="Dal Grande F."/>
            <person name="Keller J."/>
        </authorList>
    </citation>
    <scope>NUCLEOTIDE SEQUENCE [LARGE SCALE GENOMIC DNA]</scope>
    <source>
        <strain evidence="3 4">SAG 2523</strain>
    </source>
</reference>
<gene>
    <name evidence="3" type="ORF">WJX84_010311</name>
</gene>
<feature type="region of interest" description="Disordered" evidence="1">
    <location>
        <begin position="80"/>
        <end position="99"/>
    </location>
</feature>
<keyword evidence="2" id="KW-0812">Transmembrane</keyword>
<keyword evidence="4" id="KW-1185">Reference proteome</keyword>
<evidence type="ECO:0000313" key="4">
    <source>
        <dbReference type="Proteomes" id="UP001485043"/>
    </source>
</evidence>
<comment type="caution">
    <text evidence="3">The sequence shown here is derived from an EMBL/GenBank/DDBJ whole genome shotgun (WGS) entry which is preliminary data.</text>
</comment>
<evidence type="ECO:0000313" key="3">
    <source>
        <dbReference type="EMBL" id="KAK9855178.1"/>
    </source>
</evidence>
<accession>A0AAW1STD2</accession>
<dbReference type="AlphaFoldDB" id="A0AAW1STD2"/>
<organism evidence="3 4">
    <name type="scientific">Apatococcus fuscideae</name>
    <dbReference type="NCBI Taxonomy" id="2026836"/>
    <lineage>
        <taxon>Eukaryota</taxon>
        <taxon>Viridiplantae</taxon>
        <taxon>Chlorophyta</taxon>
        <taxon>core chlorophytes</taxon>
        <taxon>Trebouxiophyceae</taxon>
        <taxon>Chlorellales</taxon>
        <taxon>Chlorellaceae</taxon>
        <taxon>Apatococcus</taxon>
    </lineage>
</organism>